<protein>
    <submittedName>
        <fullName evidence="2">Uncharacterized protein</fullName>
    </submittedName>
</protein>
<dbReference type="InParanoid" id="A0A2V0NZC4"/>
<organism evidence="2 3">
    <name type="scientific">Raphidocelis subcapitata</name>
    <dbReference type="NCBI Taxonomy" id="307507"/>
    <lineage>
        <taxon>Eukaryota</taxon>
        <taxon>Viridiplantae</taxon>
        <taxon>Chlorophyta</taxon>
        <taxon>core chlorophytes</taxon>
        <taxon>Chlorophyceae</taxon>
        <taxon>CS clade</taxon>
        <taxon>Sphaeropleales</taxon>
        <taxon>Selenastraceae</taxon>
        <taxon>Raphidocelis</taxon>
    </lineage>
</organism>
<evidence type="ECO:0000256" key="1">
    <source>
        <dbReference type="SAM" id="MobiDB-lite"/>
    </source>
</evidence>
<evidence type="ECO:0000313" key="3">
    <source>
        <dbReference type="Proteomes" id="UP000247498"/>
    </source>
</evidence>
<dbReference type="AlphaFoldDB" id="A0A2V0NZC4"/>
<name>A0A2V0NZC4_9CHLO</name>
<comment type="caution">
    <text evidence="2">The sequence shown here is derived from an EMBL/GenBank/DDBJ whole genome shotgun (WGS) entry which is preliminary data.</text>
</comment>
<keyword evidence="3" id="KW-1185">Reference proteome</keyword>
<proteinExistence type="predicted"/>
<feature type="compositionally biased region" description="Low complexity" evidence="1">
    <location>
        <begin position="10"/>
        <end position="28"/>
    </location>
</feature>
<feature type="region of interest" description="Disordered" evidence="1">
    <location>
        <begin position="1"/>
        <end position="29"/>
    </location>
</feature>
<accession>A0A2V0NZC4</accession>
<gene>
    <name evidence="2" type="ORF">Rsub_05824</name>
</gene>
<dbReference type="EMBL" id="BDRX01000036">
    <property type="protein sequence ID" value="GBF92988.1"/>
    <property type="molecule type" value="Genomic_DNA"/>
</dbReference>
<reference evidence="2 3" key="1">
    <citation type="journal article" date="2018" name="Sci. Rep.">
        <title>Raphidocelis subcapitata (=Pseudokirchneriella subcapitata) provides an insight into genome evolution and environmental adaptations in the Sphaeropleales.</title>
        <authorList>
            <person name="Suzuki S."/>
            <person name="Yamaguchi H."/>
            <person name="Nakajima N."/>
            <person name="Kawachi M."/>
        </authorList>
    </citation>
    <scope>NUCLEOTIDE SEQUENCE [LARGE SCALE GENOMIC DNA]</scope>
    <source>
        <strain evidence="2 3">NIES-35</strain>
    </source>
</reference>
<dbReference type="STRING" id="307507.A0A2V0NZC4"/>
<sequence length="433" mass="44963">MQAVEKPRGGARPSAPIGPSSGSDGPSGLQSLYDGNALHLASMLFGSGSLDALGAGRFGAPATSGRPGPGAKGTLKAEITRLCNVIAAKRGEAGALLASNMALRVRCAALHLMSRAVTEIIEHRAACGGGAGGAEAPSAAGGGVDFVELAALQAGVTEAGAALSGDMLEGAGEVELLRGLPHLAPDASILHIENVSPADVDSVRKLDMAQVQRLWKGLVEEALVALIPGSSSLQALTDVGVRMSRFHGILSVWNWMMYMGYQTTHMTTGEATYALDDAPLSHWERVIRAARLTRLQGMLYVDMYRIYSGRVGVLYTEMASLLEQLRAGHTAAAENQAAAAAAAAAGLGGGGGVPPLHSADVLTAQFALLERLDACVRAEQAALTVTSMAVRALFSPAQWARTMAIAYPYPGHLRLCCEVLEAALRLSPEFFVD</sequence>
<evidence type="ECO:0000313" key="2">
    <source>
        <dbReference type="EMBL" id="GBF92988.1"/>
    </source>
</evidence>
<dbReference type="Proteomes" id="UP000247498">
    <property type="component" value="Unassembled WGS sequence"/>
</dbReference>
<dbReference type="OrthoDB" id="561795at2759"/>